<name>A0A5C6CBJ6_9BACT</name>
<dbReference type="AlphaFoldDB" id="A0A5C6CBJ6"/>
<keyword evidence="2" id="KW-1185">Reference proteome</keyword>
<proteinExistence type="predicted"/>
<gene>
    <name evidence="1" type="ORF">Pla52o_37750</name>
</gene>
<reference evidence="1 2" key="1">
    <citation type="submission" date="2019-02" db="EMBL/GenBank/DDBJ databases">
        <title>Deep-cultivation of Planctomycetes and their phenomic and genomic characterization uncovers novel biology.</title>
        <authorList>
            <person name="Wiegand S."/>
            <person name="Jogler M."/>
            <person name="Boedeker C."/>
            <person name="Pinto D."/>
            <person name="Vollmers J."/>
            <person name="Rivas-Marin E."/>
            <person name="Kohn T."/>
            <person name="Peeters S.H."/>
            <person name="Heuer A."/>
            <person name="Rast P."/>
            <person name="Oberbeckmann S."/>
            <person name="Bunk B."/>
            <person name="Jeske O."/>
            <person name="Meyerdierks A."/>
            <person name="Storesund J.E."/>
            <person name="Kallscheuer N."/>
            <person name="Luecker S."/>
            <person name="Lage O.M."/>
            <person name="Pohl T."/>
            <person name="Merkel B.J."/>
            <person name="Hornburger P."/>
            <person name="Mueller R.-W."/>
            <person name="Bruemmer F."/>
            <person name="Labrenz M."/>
            <person name="Spormann A.M."/>
            <person name="Op Den Camp H."/>
            <person name="Overmann J."/>
            <person name="Amann R."/>
            <person name="Jetten M.S.M."/>
            <person name="Mascher T."/>
            <person name="Medema M.H."/>
            <person name="Devos D.P."/>
            <person name="Kaster A.-K."/>
            <person name="Ovreas L."/>
            <person name="Rohde M."/>
            <person name="Galperin M.Y."/>
            <person name="Jogler C."/>
        </authorList>
    </citation>
    <scope>NUCLEOTIDE SEQUENCE [LARGE SCALE GENOMIC DNA]</scope>
    <source>
        <strain evidence="1 2">Pla52o</strain>
    </source>
</reference>
<organism evidence="1 2">
    <name type="scientific">Novipirellula galeiformis</name>
    <dbReference type="NCBI Taxonomy" id="2528004"/>
    <lineage>
        <taxon>Bacteria</taxon>
        <taxon>Pseudomonadati</taxon>
        <taxon>Planctomycetota</taxon>
        <taxon>Planctomycetia</taxon>
        <taxon>Pirellulales</taxon>
        <taxon>Pirellulaceae</taxon>
        <taxon>Novipirellula</taxon>
    </lineage>
</organism>
<evidence type="ECO:0000313" key="1">
    <source>
        <dbReference type="EMBL" id="TWU21588.1"/>
    </source>
</evidence>
<dbReference type="EMBL" id="SJPT01000006">
    <property type="protein sequence ID" value="TWU21588.1"/>
    <property type="molecule type" value="Genomic_DNA"/>
</dbReference>
<protein>
    <submittedName>
        <fullName evidence="1">Uncharacterized protein</fullName>
    </submittedName>
</protein>
<comment type="caution">
    <text evidence="1">The sequence shown here is derived from an EMBL/GenBank/DDBJ whole genome shotgun (WGS) entry which is preliminary data.</text>
</comment>
<evidence type="ECO:0000313" key="2">
    <source>
        <dbReference type="Proteomes" id="UP000316304"/>
    </source>
</evidence>
<accession>A0A5C6CBJ6</accession>
<dbReference type="Proteomes" id="UP000316304">
    <property type="component" value="Unassembled WGS sequence"/>
</dbReference>
<sequence>MKYLNKGTSTGGSRPARSAAATLSLLEGNAFLTTTVAKNGSKGDLKVVKAFLGVALRAKKEALSDPSPLSNVVGYCYDLSLGKAIKHTNAIARRIPS</sequence>